<dbReference type="AlphaFoldDB" id="A0A0B6Y832"/>
<feature type="non-terminal residue" evidence="1">
    <location>
        <position position="1"/>
    </location>
</feature>
<proteinExistence type="predicted"/>
<organism evidence="1">
    <name type="scientific">Arion vulgaris</name>
    <dbReference type="NCBI Taxonomy" id="1028688"/>
    <lineage>
        <taxon>Eukaryota</taxon>
        <taxon>Metazoa</taxon>
        <taxon>Spiralia</taxon>
        <taxon>Lophotrochozoa</taxon>
        <taxon>Mollusca</taxon>
        <taxon>Gastropoda</taxon>
        <taxon>Heterobranchia</taxon>
        <taxon>Euthyneura</taxon>
        <taxon>Panpulmonata</taxon>
        <taxon>Eupulmonata</taxon>
        <taxon>Stylommatophora</taxon>
        <taxon>Helicina</taxon>
        <taxon>Arionoidea</taxon>
        <taxon>Arionidae</taxon>
        <taxon>Arion</taxon>
    </lineage>
</organism>
<name>A0A0B6Y832_9EUPU</name>
<protein>
    <submittedName>
        <fullName evidence="1">Uncharacterized protein</fullName>
    </submittedName>
</protein>
<gene>
    <name evidence="1" type="primary">ORF16225</name>
</gene>
<reference evidence="1" key="1">
    <citation type="submission" date="2014-12" db="EMBL/GenBank/DDBJ databases">
        <title>Insight into the proteome of Arion vulgaris.</title>
        <authorList>
            <person name="Aradska J."/>
            <person name="Bulat T."/>
            <person name="Smidak R."/>
            <person name="Sarate P."/>
            <person name="Gangsoo J."/>
            <person name="Sialana F."/>
            <person name="Bilban M."/>
            <person name="Lubec G."/>
        </authorList>
    </citation>
    <scope>NUCLEOTIDE SEQUENCE</scope>
    <source>
        <tissue evidence="1">Skin</tissue>
    </source>
</reference>
<accession>A0A0B6Y832</accession>
<sequence length="113" mass="12664">PLRYYGSHCDLWPPVISGINFNVCIMHLYLSCTQPYIKVEGGSNICNLFAIPHRGGLLALFHIPYVYQPSQSTKTEHGKYCCNSCSFQYLIVDNLILSPSVRKSLKAPNVEAV</sequence>
<dbReference type="EMBL" id="HACG01005433">
    <property type="protein sequence ID" value="CEK52298.1"/>
    <property type="molecule type" value="Transcribed_RNA"/>
</dbReference>
<evidence type="ECO:0000313" key="1">
    <source>
        <dbReference type="EMBL" id="CEK52298.1"/>
    </source>
</evidence>